<keyword evidence="3 4" id="KW-0472">Membrane</keyword>
<reference evidence="6 7" key="1">
    <citation type="submission" date="2018-06" db="EMBL/GenBank/DDBJ databases">
        <authorList>
            <consortium name="Pathogen Informatics"/>
            <person name="Doyle S."/>
        </authorList>
    </citation>
    <scope>NUCLEOTIDE SEQUENCE [LARGE SCALE GENOMIC DNA]</scope>
    <source>
        <strain evidence="6 7">NCTC11388</strain>
    </source>
</reference>
<dbReference type="PANTHER" id="PTHR43129:SF1">
    <property type="entry name" value="FOSMIDOMYCIN RESISTANCE PROTEIN"/>
    <property type="match status" value="1"/>
</dbReference>
<evidence type="ECO:0000256" key="1">
    <source>
        <dbReference type="ARBA" id="ARBA00022692"/>
    </source>
</evidence>
<feature type="domain" description="Major facilitator superfamily (MFS) profile" evidence="5">
    <location>
        <begin position="14"/>
        <end position="394"/>
    </location>
</feature>
<feature type="transmembrane region" description="Helical" evidence="4">
    <location>
        <begin position="140"/>
        <end position="161"/>
    </location>
</feature>
<evidence type="ECO:0000256" key="3">
    <source>
        <dbReference type="ARBA" id="ARBA00023136"/>
    </source>
</evidence>
<feature type="transmembrane region" description="Helical" evidence="4">
    <location>
        <begin position="79"/>
        <end position="97"/>
    </location>
</feature>
<dbReference type="SUPFAM" id="SSF103473">
    <property type="entry name" value="MFS general substrate transporter"/>
    <property type="match status" value="1"/>
</dbReference>
<evidence type="ECO:0000313" key="6">
    <source>
        <dbReference type="EMBL" id="SUJ19823.1"/>
    </source>
</evidence>
<dbReference type="RefSeq" id="WP_002993107.1">
    <property type="nucleotide sequence ID" value="NZ_CP068084.1"/>
</dbReference>
<keyword evidence="2 4" id="KW-1133">Transmembrane helix</keyword>
<proteinExistence type="predicted"/>
<dbReference type="Pfam" id="PF07690">
    <property type="entry name" value="MFS_1"/>
    <property type="match status" value="1"/>
</dbReference>
<feature type="transmembrane region" description="Helical" evidence="4">
    <location>
        <begin position="252"/>
        <end position="276"/>
    </location>
</feature>
<dbReference type="EMBL" id="UGYW01000002">
    <property type="protein sequence ID" value="SUJ19823.1"/>
    <property type="molecule type" value="Genomic_DNA"/>
</dbReference>
<dbReference type="GO" id="GO:0005886">
    <property type="term" value="C:plasma membrane"/>
    <property type="evidence" value="ECO:0007669"/>
    <property type="project" value="TreeGrafter"/>
</dbReference>
<dbReference type="GeneID" id="95427874"/>
<name>A0A380CFU6_SPHSI</name>
<dbReference type="PANTHER" id="PTHR43129">
    <property type="entry name" value="FOSMIDOMYCIN RESISTANCE PROTEIN"/>
    <property type="match status" value="1"/>
</dbReference>
<feature type="transmembrane region" description="Helical" evidence="4">
    <location>
        <begin position="283"/>
        <end position="302"/>
    </location>
</feature>
<dbReference type="InterPro" id="IPR020846">
    <property type="entry name" value="MFS_dom"/>
</dbReference>
<evidence type="ECO:0000259" key="5">
    <source>
        <dbReference type="PROSITE" id="PS50850"/>
    </source>
</evidence>
<feature type="transmembrane region" description="Helical" evidence="4">
    <location>
        <begin position="44"/>
        <end position="67"/>
    </location>
</feature>
<gene>
    <name evidence="6" type="primary">fsr</name>
    <name evidence="6" type="ORF">NCTC11388_02928</name>
</gene>
<dbReference type="Gene3D" id="1.20.1250.20">
    <property type="entry name" value="MFS general substrate transporter like domains"/>
    <property type="match status" value="2"/>
</dbReference>
<feature type="transmembrane region" description="Helical" evidence="4">
    <location>
        <begin position="167"/>
        <end position="186"/>
    </location>
</feature>
<dbReference type="InterPro" id="IPR036259">
    <property type="entry name" value="MFS_trans_sf"/>
</dbReference>
<dbReference type="PROSITE" id="PS50850">
    <property type="entry name" value="MFS"/>
    <property type="match status" value="1"/>
</dbReference>
<keyword evidence="1 4" id="KW-0812">Transmembrane</keyword>
<dbReference type="AlphaFoldDB" id="A0A380CFU6"/>
<evidence type="ECO:0000313" key="7">
    <source>
        <dbReference type="Proteomes" id="UP000254893"/>
    </source>
</evidence>
<sequence length="401" mass="44427">MVANFKDNKPVFSILFAVSFIHLLNDFVQGIIPSVYPLLKDEHHLTFSQIGMITFVYQMAASIFQPVVGSFTDKRPQPYSQIIGMAFSLVGLILFSYAHSYEIILIAVFLVGVGSSIFHPESSRVAYMASGGKRSLAQSIFQIGGNAGTALAPILVAFFILPKGQQAIVWFAIVPILGKVVALYIGKWYSRKLEHRTTVKNKTISVPDLSNKKITLSVVVLLLLIISKYFYIASITNYFQFFTMEKFGISEVQAQVFLFYFLIAVAVGTLLGGIFGDRFGRKYVIWFSVLGVAPFSLALPYVDFTTTGILIVIIGLILSSAFPSIIVYAQELLPRKLGMVSGLFYGFAFGMGGLGSALLGWYADHTSITFIYHICSYLPLIGIVAYYLPDLQKTTYREVEL</sequence>
<feature type="transmembrane region" description="Helical" evidence="4">
    <location>
        <begin position="308"/>
        <end position="330"/>
    </location>
</feature>
<accession>A0A380CFU6</accession>
<protein>
    <submittedName>
        <fullName evidence="6">Fosmidomycin resistance protein</fullName>
    </submittedName>
</protein>
<dbReference type="Proteomes" id="UP000254893">
    <property type="component" value="Unassembled WGS sequence"/>
</dbReference>
<feature type="transmembrane region" description="Helical" evidence="4">
    <location>
        <begin position="342"/>
        <end position="363"/>
    </location>
</feature>
<dbReference type="CDD" id="cd17478">
    <property type="entry name" value="MFS_FsR"/>
    <property type="match status" value="1"/>
</dbReference>
<feature type="transmembrane region" description="Helical" evidence="4">
    <location>
        <begin position="369"/>
        <end position="388"/>
    </location>
</feature>
<dbReference type="InterPro" id="IPR011701">
    <property type="entry name" value="MFS"/>
</dbReference>
<evidence type="ECO:0000256" key="2">
    <source>
        <dbReference type="ARBA" id="ARBA00022989"/>
    </source>
</evidence>
<organism evidence="6 7">
    <name type="scientific">Sphingobacterium spiritivorum</name>
    <name type="common">Flavobacterium spiritivorum</name>
    <dbReference type="NCBI Taxonomy" id="258"/>
    <lineage>
        <taxon>Bacteria</taxon>
        <taxon>Pseudomonadati</taxon>
        <taxon>Bacteroidota</taxon>
        <taxon>Sphingobacteriia</taxon>
        <taxon>Sphingobacteriales</taxon>
        <taxon>Sphingobacteriaceae</taxon>
        <taxon>Sphingobacterium</taxon>
    </lineage>
</organism>
<dbReference type="GO" id="GO:0022857">
    <property type="term" value="F:transmembrane transporter activity"/>
    <property type="evidence" value="ECO:0007669"/>
    <property type="project" value="InterPro"/>
</dbReference>
<feature type="transmembrane region" description="Helical" evidence="4">
    <location>
        <begin position="12"/>
        <end position="32"/>
    </location>
</feature>
<evidence type="ECO:0000256" key="4">
    <source>
        <dbReference type="SAM" id="Phobius"/>
    </source>
</evidence>
<feature type="transmembrane region" description="Helical" evidence="4">
    <location>
        <begin position="103"/>
        <end position="119"/>
    </location>
</feature>
<feature type="transmembrane region" description="Helical" evidence="4">
    <location>
        <begin position="214"/>
        <end position="232"/>
    </location>
</feature>